<name>A0A2A3ESY1_APICC</name>
<feature type="compositionally biased region" description="Basic and acidic residues" evidence="1">
    <location>
        <begin position="1"/>
        <end position="11"/>
    </location>
</feature>
<evidence type="ECO:0000313" key="2">
    <source>
        <dbReference type="EMBL" id="PBC34790.1"/>
    </source>
</evidence>
<sequence length="117" mass="13201">MSMDYIDEKSAKIVPPQQFKRKPLSNSTTYQQPPEMLSSHSTNTFKYTSSSPIKKSGTESTLSTHIEEIPKTLKSRLKPTLSPKKNINMPEDKEKLVNVMPRSPRGPSKSPRKGGWL</sequence>
<feature type="region of interest" description="Disordered" evidence="1">
    <location>
        <begin position="1"/>
        <end position="117"/>
    </location>
</feature>
<proteinExistence type="predicted"/>
<dbReference type="EMBL" id="KZ288186">
    <property type="protein sequence ID" value="PBC34790.1"/>
    <property type="molecule type" value="Genomic_DNA"/>
</dbReference>
<evidence type="ECO:0000313" key="3">
    <source>
        <dbReference type="Proteomes" id="UP000242457"/>
    </source>
</evidence>
<dbReference type="Proteomes" id="UP000242457">
    <property type="component" value="Unassembled WGS sequence"/>
</dbReference>
<evidence type="ECO:0000256" key="1">
    <source>
        <dbReference type="SAM" id="MobiDB-lite"/>
    </source>
</evidence>
<dbReference type="STRING" id="94128.A0A2A3ESY1"/>
<organism evidence="2 3">
    <name type="scientific">Apis cerana cerana</name>
    <name type="common">Oriental honeybee</name>
    <dbReference type="NCBI Taxonomy" id="94128"/>
    <lineage>
        <taxon>Eukaryota</taxon>
        <taxon>Metazoa</taxon>
        <taxon>Ecdysozoa</taxon>
        <taxon>Arthropoda</taxon>
        <taxon>Hexapoda</taxon>
        <taxon>Insecta</taxon>
        <taxon>Pterygota</taxon>
        <taxon>Neoptera</taxon>
        <taxon>Endopterygota</taxon>
        <taxon>Hymenoptera</taxon>
        <taxon>Apocrita</taxon>
        <taxon>Aculeata</taxon>
        <taxon>Apoidea</taxon>
        <taxon>Anthophila</taxon>
        <taxon>Apidae</taxon>
        <taxon>Apis</taxon>
    </lineage>
</organism>
<feature type="compositionally biased region" description="Polar residues" evidence="1">
    <location>
        <begin position="24"/>
        <end position="64"/>
    </location>
</feature>
<protein>
    <submittedName>
        <fullName evidence="2">Uncharacterized protein</fullName>
    </submittedName>
</protein>
<keyword evidence="3" id="KW-1185">Reference proteome</keyword>
<gene>
    <name evidence="2" type="ORF">APICC_09894</name>
</gene>
<accession>A0A2A3ESY1</accession>
<reference evidence="2 3" key="1">
    <citation type="submission" date="2014-07" db="EMBL/GenBank/DDBJ databases">
        <title>Genomic and transcriptomic analysis on Apis cerana provide comprehensive insights into honey bee biology.</title>
        <authorList>
            <person name="Diao Q."/>
            <person name="Sun L."/>
            <person name="Zheng H."/>
            <person name="Zheng H."/>
            <person name="Xu S."/>
            <person name="Wang S."/>
            <person name="Zeng Z."/>
            <person name="Hu F."/>
            <person name="Su S."/>
            <person name="Wu J."/>
        </authorList>
    </citation>
    <scope>NUCLEOTIDE SEQUENCE [LARGE SCALE GENOMIC DNA]</scope>
    <source>
        <tissue evidence="2">Pupae without intestine</tissue>
    </source>
</reference>
<dbReference type="AlphaFoldDB" id="A0A2A3ESY1"/>
<feature type="compositionally biased region" description="Low complexity" evidence="1">
    <location>
        <begin position="101"/>
        <end position="117"/>
    </location>
</feature>